<dbReference type="PRINTS" id="PR00320">
    <property type="entry name" value="GPROTEINBRPT"/>
</dbReference>
<dbReference type="AlphaFoldDB" id="M0QSP9"/>
<evidence type="ECO:0000256" key="2">
    <source>
        <dbReference type="ARBA" id="ARBA00022737"/>
    </source>
</evidence>
<dbReference type="SUPFAM" id="SSF50978">
    <property type="entry name" value="WD40 repeat-like"/>
    <property type="match status" value="1"/>
</dbReference>
<dbReference type="PROSITE" id="PS50082">
    <property type="entry name" value="WD_REPEATS_2"/>
    <property type="match status" value="3"/>
</dbReference>
<feature type="domain" description="BTB" evidence="5">
    <location>
        <begin position="59"/>
        <end position="128"/>
    </location>
</feature>
<feature type="repeat" description="WD" evidence="3">
    <location>
        <begin position="445"/>
        <end position="485"/>
    </location>
</feature>
<feature type="region of interest" description="Disordered" evidence="4">
    <location>
        <begin position="1"/>
        <end position="42"/>
    </location>
</feature>
<dbReference type="InterPro" id="IPR036322">
    <property type="entry name" value="WD40_repeat_dom_sf"/>
</dbReference>
<dbReference type="Pfam" id="PF02214">
    <property type="entry name" value="BTB_2"/>
    <property type="match status" value="1"/>
</dbReference>
<dbReference type="GO" id="GO:0061630">
    <property type="term" value="F:ubiquitin protein ligase activity"/>
    <property type="evidence" value="ECO:0007669"/>
    <property type="project" value="InterPro"/>
</dbReference>
<feature type="repeat" description="WD" evidence="3">
    <location>
        <begin position="488"/>
        <end position="529"/>
    </location>
</feature>
<keyword evidence="7" id="KW-1185">Reference proteome</keyword>
<dbReference type="GeneID" id="14921090"/>
<keyword evidence="6" id="KW-0813">Transport</keyword>
<dbReference type="OrthoDB" id="17470at2759"/>
<dbReference type="GO" id="GO:0034220">
    <property type="term" value="P:monoatomic ion transmembrane transport"/>
    <property type="evidence" value="ECO:0007669"/>
    <property type="project" value="UniProtKB-KW"/>
</dbReference>
<dbReference type="PANTHER" id="PTHR44080">
    <property type="entry name" value="E3 UBIQUITIN-PROTEIN LIGASE COP1"/>
    <property type="match status" value="1"/>
</dbReference>
<dbReference type="InterPro" id="IPR003131">
    <property type="entry name" value="T1-type_BTB"/>
</dbReference>
<organism evidence="6 7">
    <name type="scientific">Acanthamoeba castellanii (strain ATCC 30010 / Neff)</name>
    <dbReference type="NCBI Taxonomy" id="1257118"/>
    <lineage>
        <taxon>Eukaryota</taxon>
        <taxon>Amoebozoa</taxon>
        <taxon>Discosea</taxon>
        <taxon>Longamoebia</taxon>
        <taxon>Centramoebida</taxon>
        <taxon>Acanthamoebidae</taxon>
        <taxon>Acanthamoeba</taxon>
    </lineage>
</organism>
<dbReference type="KEGG" id="acan:ACA1_117160"/>
<feature type="compositionally biased region" description="Basic and acidic residues" evidence="4">
    <location>
        <begin position="18"/>
        <end position="42"/>
    </location>
</feature>
<dbReference type="InterPro" id="IPR020472">
    <property type="entry name" value="WD40_PAC1"/>
</dbReference>
<reference evidence="6 7" key="1">
    <citation type="journal article" date="2013" name="Genome Biol.">
        <title>Genome of Acanthamoeba castellanii highlights extensive lateral gene transfer and early evolution of tyrosine kinase signaling.</title>
        <authorList>
            <person name="Clarke M."/>
            <person name="Lohan A.J."/>
            <person name="Liu B."/>
            <person name="Lagkouvardos I."/>
            <person name="Roy S."/>
            <person name="Zafar N."/>
            <person name="Bertelli C."/>
            <person name="Schilde C."/>
            <person name="Kianianmomeni A."/>
            <person name="Burglin T.R."/>
            <person name="Frech C."/>
            <person name="Turcotte B."/>
            <person name="Kopec K.O."/>
            <person name="Synnott J.M."/>
            <person name="Choo C."/>
            <person name="Paponov I."/>
            <person name="Finkler A."/>
            <person name="Soon Heng Tan C."/>
            <person name="Hutchins A.P."/>
            <person name="Weinmeier T."/>
            <person name="Rattei T."/>
            <person name="Chu J.S."/>
            <person name="Gimenez G."/>
            <person name="Irimia M."/>
            <person name="Rigden D.J."/>
            <person name="Fitzpatrick D.A."/>
            <person name="Lorenzo-Morales J."/>
            <person name="Bateman A."/>
            <person name="Chiu C.H."/>
            <person name="Tang P."/>
            <person name="Hegemann P."/>
            <person name="Fromm H."/>
            <person name="Raoult D."/>
            <person name="Greub G."/>
            <person name="Miranda-Saavedra D."/>
            <person name="Chen N."/>
            <person name="Nash P."/>
            <person name="Ginger M.L."/>
            <person name="Horn M."/>
            <person name="Schaap P."/>
            <person name="Caler L."/>
            <person name="Loftus B."/>
        </authorList>
    </citation>
    <scope>NUCLEOTIDE SEQUENCE [LARGE SCALE GENOMIC DNA]</scope>
    <source>
        <strain evidence="6 7">Neff</strain>
    </source>
</reference>
<dbReference type="SMART" id="SM00225">
    <property type="entry name" value="BTB"/>
    <property type="match status" value="1"/>
</dbReference>
<keyword evidence="6" id="KW-0407">Ion channel</keyword>
<evidence type="ECO:0000256" key="1">
    <source>
        <dbReference type="ARBA" id="ARBA00022574"/>
    </source>
</evidence>
<keyword evidence="2" id="KW-0677">Repeat</keyword>
<feature type="repeat" description="WD" evidence="3">
    <location>
        <begin position="375"/>
        <end position="397"/>
    </location>
</feature>
<dbReference type="InterPro" id="IPR001680">
    <property type="entry name" value="WD40_rpt"/>
</dbReference>
<dbReference type="InterPro" id="IPR000210">
    <property type="entry name" value="BTB/POZ_dom"/>
</dbReference>
<dbReference type="Gene3D" id="2.130.10.10">
    <property type="entry name" value="YVTN repeat-like/Quinoprotein amine dehydrogenase"/>
    <property type="match status" value="1"/>
</dbReference>
<accession>M0QSP9</accession>
<feature type="compositionally biased region" description="Basic and acidic residues" evidence="4">
    <location>
        <begin position="182"/>
        <end position="250"/>
    </location>
</feature>
<evidence type="ECO:0000313" key="7">
    <source>
        <dbReference type="Proteomes" id="UP000011083"/>
    </source>
</evidence>
<keyword evidence="6" id="KW-0406">Ion transport</keyword>
<protein>
    <submittedName>
        <fullName evidence="6">K+ channel tetramerisation subfamily protein</fullName>
    </submittedName>
</protein>
<dbReference type="Pfam" id="PF00400">
    <property type="entry name" value="WD40"/>
    <property type="match status" value="2"/>
</dbReference>
<feature type="region of interest" description="Disordered" evidence="4">
    <location>
        <begin position="165"/>
        <end position="252"/>
    </location>
</feature>
<evidence type="ECO:0000259" key="5">
    <source>
        <dbReference type="PROSITE" id="PS50097"/>
    </source>
</evidence>
<dbReference type="SMART" id="SM00320">
    <property type="entry name" value="WD40"/>
    <property type="match status" value="6"/>
</dbReference>
<name>M0QSP9_ACACF</name>
<sequence length="570" mass="63844">MERERLDSGSSRRSRSSNGERDYHHADGAKRLRLDAPSETDNRDRRYAAEVEQQWPSHKIVKLNVGGQKYTTTVATLRRARGSLLEAMFSNTSIPAQDEEGAYFIDRDGTFFSLILNFLRDGSVELPTDGTVLRAVLREAQFYQLTGLVNQIQLALGLPLSSAPLAPRSPMPTSPRHGGSTPRERDRERERSVSVKSEPREEPVREHTRESVREPMREHTRDSVREPVRESLRELAREPAREPVREDAQKIKGTSRLASHTIVDEGKVTRVITCIDFDPTGDYFAASQLSERISIYSYTSFVNARESVPLAAQTLPIKSNMRWVVMPDNSNLDHTWLVADCLLTTLSWNKSVRHLLAHGDHDGNICLWNTEIAQFASASDDRTVRLWTIDDKTSTASIASKATVCCVRYSPNDSMLAFSSAGFDNADHHVHCYDLRNLKIPFAILRDHRKAVWALSFLNQEQLVSASVDGTIKRWHMHKGTPLMSYSGHANAKNFTGLTVDRTGEHIICGSEDNQVYLWNVDTPTPLTTYSCGEVGSSPKWVSTVATRPGSNVIVGGNSAGDVHVFRPTY</sequence>
<evidence type="ECO:0000256" key="3">
    <source>
        <dbReference type="PROSITE-ProRule" id="PRU00221"/>
    </source>
</evidence>
<dbReference type="PROSITE" id="PS50097">
    <property type="entry name" value="BTB"/>
    <property type="match status" value="1"/>
</dbReference>
<gene>
    <name evidence="6" type="ORF">ACA1_117160</name>
</gene>
<proteinExistence type="predicted"/>
<dbReference type="RefSeq" id="XP_004342353.1">
    <property type="nucleotide sequence ID" value="XM_004342304.1"/>
</dbReference>
<dbReference type="GO" id="GO:0051260">
    <property type="term" value="P:protein homooligomerization"/>
    <property type="evidence" value="ECO:0007669"/>
    <property type="project" value="InterPro"/>
</dbReference>
<dbReference type="SUPFAM" id="SSF54695">
    <property type="entry name" value="POZ domain"/>
    <property type="match status" value="1"/>
</dbReference>
<keyword evidence="1 3" id="KW-0853">WD repeat</keyword>
<dbReference type="InterPro" id="IPR011333">
    <property type="entry name" value="SKP1/BTB/POZ_sf"/>
</dbReference>
<dbReference type="EMBL" id="KB007926">
    <property type="protein sequence ID" value="ELR20243.1"/>
    <property type="molecule type" value="Genomic_DNA"/>
</dbReference>
<dbReference type="Proteomes" id="UP000011083">
    <property type="component" value="Unassembled WGS sequence"/>
</dbReference>
<dbReference type="InterPro" id="IPR042755">
    <property type="entry name" value="COP1"/>
</dbReference>
<dbReference type="CDD" id="cd18376">
    <property type="entry name" value="BTB_POZ_FIP2-like"/>
    <property type="match status" value="1"/>
</dbReference>
<evidence type="ECO:0000256" key="4">
    <source>
        <dbReference type="SAM" id="MobiDB-lite"/>
    </source>
</evidence>
<dbReference type="STRING" id="1257118.M0QSP9"/>
<evidence type="ECO:0000313" key="6">
    <source>
        <dbReference type="EMBL" id="ELR20243.1"/>
    </source>
</evidence>
<dbReference type="Gene3D" id="3.30.710.10">
    <property type="entry name" value="Potassium Channel Kv1.1, Chain A"/>
    <property type="match status" value="1"/>
</dbReference>
<dbReference type="InterPro" id="IPR015943">
    <property type="entry name" value="WD40/YVTN_repeat-like_dom_sf"/>
</dbReference>
<dbReference type="VEuPathDB" id="AmoebaDB:ACA1_117160"/>